<feature type="transmembrane region" description="Helical" evidence="1">
    <location>
        <begin position="77"/>
        <end position="95"/>
    </location>
</feature>
<keyword evidence="1" id="KW-0472">Membrane</keyword>
<gene>
    <name evidence="2" type="ORF">ILYODFUR_004043</name>
</gene>
<name>A0ABV0UP89_9TELE</name>
<protein>
    <submittedName>
        <fullName evidence="2">Uncharacterized protein</fullName>
    </submittedName>
</protein>
<keyword evidence="1" id="KW-0812">Transmembrane</keyword>
<dbReference type="EMBL" id="JAHRIQ010081314">
    <property type="protein sequence ID" value="MEQ2246916.1"/>
    <property type="molecule type" value="Genomic_DNA"/>
</dbReference>
<keyword evidence="1" id="KW-1133">Transmembrane helix</keyword>
<proteinExistence type="predicted"/>
<organism evidence="2 3">
    <name type="scientific">Ilyodon furcidens</name>
    <name type="common">goldbreast splitfin</name>
    <dbReference type="NCBI Taxonomy" id="33524"/>
    <lineage>
        <taxon>Eukaryota</taxon>
        <taxon>Metazoa</taxon>
        <taxon>Chordata</taxon>
        <taxon>Craniata</taxon>
        <taxon>Vertebrata</taxon>
        <taxon>Euteleostomi</taxon>
        <taxon>Actinopterygii</taxon>
        <taxon>Neopterygii</taxon>
        <taxon>Teleostei</taxon>
        <taxon>Neoteleostei</taxon>
        <taxon>Acanthomorphata</taxon>
        <taxon>Ovalentaria</taxon>
        <taxon>Atherinomorphae</taxon>
        <taxon>Cyprinodontiformes</taxon>
        <taxon>Goodeidae</taxon>
        <taxon>Ilyodon</taxon>
    </lineage>
</organism>
<evidence type="ECO:0000313" key="3">
    <source>
        <dbReference type="Proteomes" id="UP001482620"/>
    </source>
</evidence>
<evidence type="ECO:0000313" key="2">
    <source>
        <dbReference type="EMBL" id="MEQ2246916.1"/>
    </source>
</evidence>
<accession>A0ABV0UP89</accession>
<sequence length="106" mass="12017">MSAATIPAVLCMCNDSSGPFSFEIPVKTQITIIVDDVDIEIVYEISGCDTPVIKNQTDKEHRIYEKGSVHMDYKPSLILYSFTIYHICAIVLRYIQKQRRGVTQTT</sequence>
<comment type="caution">
    <text evidence="2">The sequence shown here is derived from an EMBL/GenBank/DDBJ whole genome shotgun (WGS) entry which is preliminary data.</text>
</comment>
<evidence type="ECO:0000256" key="1">
    <source>
        <dbReference type="SAM" id="Phobius"/>
    </source>
</evidence>
<reference evidence="2 3" key="1">
    <citation type="submission" date="2021-06" db="EMBL/GenBank/DDBJ databases">
        <authorList>
            <person name="Palmer J.M."/>
        </authorList>
    </citation>
    <scope>NUCLEOTIDE SEQUENCE [LARGE SCALE GENOMIC DNA]</scope>
    <source>
        <strain evidence="3">if_2019</strain>
        <tissue evidence="2">Muscle</tissue>
    </source>
</reference>
<dbReference type="Proteomes" id="UP001482620">
    <property type="component" value="Unassembled WGS sequence"/>
</dbReference>
<keyword evidence="3" id="KW-1185">Reference proteome</keyword>